<evidence type="ECO:0000313" key="2">
    <source>
        <dbReference type="EMBL" id="TDT14813.1"/>
    </source>
</evidence>
<keyword evidence="1" id="KW-1133">Transmembrane helix</keyword>
<dbReference type="Proteomes" id="UP000294558">
    <property type="component" value="Unassembled WGS sequence"/>
</dbReference>
<accession>A0A4R7HXG7</accession>
<protein>
    <submittedName>
        <fullName evidence="2">Uncharacterized protein</fullName>
    </submittedName>
</protein>
<name>A0A4R7HXG7_9ACTN</name>
<feature type="transmembrane region" description="Helical" evidence="1">
    <location>
        <begin position="63"/>
        <end position="79"/>
    </location>
</feature>
<keyword evidence="1" id="KW-0812">Transmembrane</keyword>
<sequence length="105" mass="12160">MFRTRNQQRQNAPFFKLNADDGEDFWSDLDGRHAQHRQQLKWLLVGFAVIVVLGLIIDTVLIGFALIMLIPIAVEAVMIRRTRSRVKIPDYRQPESAEIELESEP</sequence>
<evidence type="ECO:0000256" key="1">
    <source>
        <dbReference type="SAM" id="Phobius"/>
    </source>
</evidence>
<comment type="caution">
    <text evidence="2">The sequence shown here is derived from an EMBL/GenBank/DDBJ whole genome shotgun (WGS) entry which is preliminary data.</text>
</comment>
<gene>
    <name evidence="2" type="ORF">BDK89_0370</name>
</gene>
<dbReference type="AlphaFoldDB" id="A0A4R7HXG7"/>
<keyword evidence="1" id="KW-0472">Membrane</keyword>
<feature type="transmembrane region" description="Helical" evidence="1">
    <location>
        <begin position="40"/>
        <end position="57"/>
    </location>
</feature>
<evidence type="ECO:0000313" key="3">
    <source>
        <dbReference type="Proteomes" id="UP000294558"/>
    </source>
</evidence>
<keyword evidence="3" id="KW-1185">Reference proteome</keyword>
<reference evidence="2 3" key="1">
    <citation type="submission" date="2019-03" db="EMBL/GenBank/DDBJ databases">
        <title>Sequencing the genomes of 1000 actinobacteria strains.</title>
        <authorList>
            <person name="Klenk H.-P."/>
        </authorList>
    </citation>
    <scope>NUCLEOTIDE SEQUENCE [LARGE SCALE GENOMIC DNA]</scope>
    <source>
        <strain evidence="2 3">DSM 18936</strain>
    </source>
</reference>
<dbReference type="EMBL" id="SOAU01000001">
    <property type="protein sequence ID" value="TDT14813.1"/>
    <property type="molecule type" value="Genomic_DNA"/>
</dbReference>
<organism evidence="2 3">
    <name type="scientific">Ilumatobacter fluminis</name>
    <dbReference type="NCBI Taxonomy" id="467091"/>
    <lineage>
        <taxon>Bacteria</taxon>
        <taxon>Bacillati</taxon>
        <taxon>Actinomycetota</taxon>
        <taxon>Acidimicrobiia</taxon>
        <taxon>Acidimicrobiales</taxon>
        <taxon>Ilumatobacteraceae</taxon>
        <taxon>Ilumatobacter</taxon>
    </lineage>
</organism>
<proteinExistence type="predicted"/>